<feature type="region of interest" description="Disordered" evidence="1">
    <location>
        <begin position="131"/>
        <end position="190"/>
    </location>
</feature>
<dbReference type="EMBL" id="SOCP01000013">
    <property type="protein sequence ID" value="TDV44931.1"/>
    <property type="molecule type" value="Genomic_DNA"/>
</dbReference>
<feature type="region of interest" description="Disordered" evidence="1">
    <location>
        <begin position="30"/>
        <end position="113"/>
    </location>
</feature>
<feature type="compositionally biased region" description="Basic and acidic residues" evidence="1">
    <location>
        <begin position="67"/>
        <end position="82"/>
    </location>
</feature>
<evidence type="ECO:0000313" key="3">
    <source>
        <dbReference type="Proteomes" id="UP000294927"/>
    </source>
</evidence>
<evidence type="ECO:0000313" key="2">
    <source>
        <dbReference type="EMBL" id="TDV44931.1"/>
    </source>
</evidence>
<evidence type="ECO:0000256" key="1">
    <source>
        <dbReference type="SAM" id="MobiDB-lite"/>
    </source>
</evidence>
<feature type="compositionally biased region" description="Polar residues" evidence="1">
    <location>
        <begin position="139"/>
        <end position="152"/>
    </location>
</feature>
<name>A0A4V3FRU9_9PSEU</name>
<dbReference type="Proteomes" id="UP000294927">
    <property type="component" value="Unassembled WGS sequence"/>
</dbReference>
<comment type="caution">
    <text evidence="2">The sequence shown here is derived from an EMBL/GenBank/DDBJ whole genome shotgun (WGS) entry which is preliminary data.</text>
</comment>
<reference evidence="2 3" key="1">
    <citation type="submission" date="2019-03" db="EMBL/GenBank/DDBJ databases">
        <title>Genomic Encyclopedia of Archaeal and Bacterial Type Strains, Phase II (KMG-II): from individual species to whole genera.</title>
        <authorList>
            <person name="Goeker M."/>
        </authorList>
    </citation>
    <scope>NUCLEOTIDE SEQUENCE [LARGE SCALE GENOMIC DNA]</scope>
    <source>
        <strain evidence="2 3">DSM 45499</strain>
    </source>
</reference>
<protein>
    <submittedName>
        <fullName evidence="2">Uncharacterized protein</fullName>
    </submittedName>
</protein>
<proteinExistence type="predicted"/>
<organism evidence="2 3">
    <name type="scientific">Actinophytocola oryzae</name>
    <dbReference type="NCBI Taxonomy" id="502181"/>
    <lineage>
        <taxon>Bacteria</taxon>
        <taxon>Bacillati</taxon>
        <taxon>Actinomycetota</taxon>
        <taxon>Actinomycetes</taxon>
        <taxon>Pseudonocardiales</taxon>
        <taxon>Pseudonocardiaceae</taxon>
    </lineage>
</organism>
<accession>A0A4V3FRU9</accession>
<sequence length="232" mass="25723">MPRPESGSKKSCRRLPGARFRLERLVVVRRSAEANRTTAETRTATLTPPLPTHAVTAVSHPIPPPPPRREAKLCHRPPEIRQPRPASRRTRPSSPRPGPATTLPTTSATPPAALLPTHATTLWTIRPFWKQNDHDSDTSRTAGSCRQRTTPTGKIRQSPDRVQPLVTIRSSHRGPRQPTRPGRWHPPPPIPPRACTQVVDLRPALTSRLVTPPVFPAALPARTMYPRAGYSR</sequence>
<feature type="compositionally biased region" description="Low complexity" evidence="1">
    <location>
        <begin position="99"/>
        <end position="113"/>
    </location>
</feature>
<feature type="compositionally biased region" description="Low complexity" evidence="1">
    <location>
        <begin position="34"/>
        <end position="58"/>
    </location>
</feature>
<dbReference type="AlphaFoldDB" id="A0A4V3FRU9"/>
<gene>
    <name evidence="2" type="ORF">CLV71_113190</name>
</gene>
<keyword evidence="3" id="KW-1185">Reference proteome</keyword>